<keyword evidence="1" id="KW-0805">Transcription regulation</keyword>
<dbReference type="Proteomes" id="UP000663981">
    <property type="component" value="Unassembled WGS sequence"/>
</dbReference>
<dbReference type="PROSITE" id="PS01124">
    <property type="entry name" value="HTH_ARAC_FAMILY_2"/>
    <property type="match status" value="1"/>
</dbReference>
<dbReference type="SUPFAM" id="SSF46689">
    <property type="entry name" value="Homeodomain-like"/>
    <property type="match status" value="1"/>
</dbReference>
<evidence type="ECO:0000313" key="5">
    <source>
        <dbReference type="Proteomes" id="UP000663981"/>
    </source>
</evidence>
<feature type="domain" description="HTH araC/xylS-type" evidence="3">
    <location>
        <begin position="1"/>
        <end position="34"/>
    </location>
</feature>
<keyword evidence="5" id="KW-1185">Reference proteome</keyword>
<sequence length="45" mass="5372">MNQIAHEIGYGNLSFFYKKFHEYFGIKLNEYIENDHRMGSQMVGN</sequence>
<evidence type="ECO:0000313" key="4">
    <source>
        <dbReference type="EMBL" id="MBO1514064.1"/>
    </source>
</evidence>
<dbReference type="InterPro" id="IPR018060">
    <property type="entry name" value="HTH_AraC"/>
</dbReference>
<proteinExistence type="predicted"/>
<protein>
    <submittedName>
        <fullName evidence="4">AraC family transcriptional regulator</fullName>
    </submittedName>
</protein>
<accession>A0ABS3N706</accession>
<comment type="caution">
    <text evidence="4">The sequence shown here is derived from an EMBL/GenBank/DDBJ whole genome shotgun (WGS) entry which is preliminary data.</text>
</comment>
<name>A0ABS3N706_9BACI</name>
<reference evidence="4 5" key="1">
    <citation type="submission" date="2021-03" db="EMBL/GenBank/DDBJ databases">
        <title>Whole genome sequence of Metabacillus bambusae BG109.</title>
        <authorList>
            <person name="Jeong J.W."/>
        </authorList>
    </citation>
    <scope>NUCLEOTIDE SEQUENCE [LARGE SCALE GENOMIC DNA]</scope>
    <source>
        <strain evidence="4 5">BG109</strain>
    </source>
</reference>
<evidence type="ECO:0000256" key="2">
    <source>
        <dbReference type="ARBA" id="ARBA00023163"/>
    </source>
</evidence>
<dbReference type="Pfam" id="PF00165">
    <property type="entry name" value="HTH_AraC"/>
    <property type="match status" value="1"/>
</dbReference>
<evidence type="ECO:0000259" key="3">
    <source>
        <dbReference type="PROSITE" id="PS01124"/>
    </source>
</evidence>
<keyword evidence="2" id="KW-0804">Transcription</keyword>
<evidence type="ECO:0000256" key="1">
    <source>
        <dbReference type="ARBA" id="ARBA00023015"/>
    </source>
</evidence>
<dbReference type="InterPro" id="IPR009057">
    <property type="entry name" value="Homeodomain-like_sf"/>
</dbReference>
<dbReference type="EMBL" id="JAGDEL010000019">
    <property type="protein sequence ID" value="MBO1514064.1"/>
    <property type="molecule type" value="Genomic_DNA"/>
</dbReference>
<dbReference type="Gene3D" id="1.10.10.60">
    <property type="entry name" value="Homeodomain-like"/>
    <property type="match status" value="1"/>
</dbReference>
<gene>
    <name evidence="4" type="ORF">I7822_20795</name>
</gene>
<organism evidence="4 5">
    <name type="scientific">Metabacillus bambusae</name>
    <dbReference type="NCBI Taxonomy" id="2795218"/>
    <lineage>
        <taxon>Bacteria</taxon>
        <taxon>Bacillati</taxon>
        <taxon>Bacillota</taxon>
        <taxon>Bacilli</taxon>
        <taxon>Bacillales</taxon>
        <taxon>Bacillaceae</taxon>
        <taxon>Metabacillus</taxon>
    </lineage>
</organism>